<evidence type="ECO:0000256" key="5">
    <source>
        <dbReference type="ARBA" id="ARBA00022833"/>
    </source>
</evidence>
<feature type="domain" description="3CxxC-type" evidence="8">
    <location>
        <begin position="1"/>
        <end position="71"/>
    </location>
</feature>
<keyword evidence="3" id="KW-0479">Metal-binding</keyword>
<dbReference type="Proteomes" id="UP001176940">
    <property type="component" value="Unassembled WGS sequence"/>
</dbReference>
<evidence type="ECO:0000259" key="8">
    <source>
        <dbReference type="SMART" id="SM01328"/>
    </source>
</evidence>
<gene>
    <name evidence="9" type="ORF">RIMI_LOCUS17682186</name>
</gene>
<keyword evidence="4" id="KW-0863">Zinc-finger</keyword>
<dbReference type="Pfam" id="PF13695">
    <property type="entry name" value="Zn_ribbon_3CxxC"/>
    <property type="match status" value="1"/>
</dbReference>
<dbReference type="InterPro" id="IPR027377">
    <property type="entry name" value="ZAR1/RTP1-5-like_Znf-3CxxC"/>
</dbReference>
<keyword evidence="10" id="KW-1185">Reference proteome</keyword>
<evidence type="ECO:0000313" key="10">
    <source>
        <dbReference type="Proteomes" id="UP001176940"/>
    </source>
</evidence>
<dbReference type="InterPro" id="IPR026096">
    <property type="entry name" value="R-trans_p"/>
</dbReference>
<evidence type="ECO:0000256" key="6">
    <source>
        <dbReference type="ARBA" id="ARBA00022989"/>
    </source>
</evidence>
<dbReference type="EMBL" id="CAUEEQ010052161">
    <property type="protein sequence ID" value="CAJ0961253.1"/>
    <property type="molecule type" value="Genomic_DNA"/>
</dbReference>
<dbReference type="PANTHER" id="PTHR14402:SF8">
    <property type="entry name" value="RECEPTOR-TRANSPORTING PROTEIN 4"/>
    <property type="match status" value="1"/>
</dbReference>
<organism evidence="9 10">
    <name type="scientific">Ranitomeya imitator</name>
    <name type="common">mimic poison frog</name>
    <dbReference type="NCBI Taxonomy" id="111125"/>
    <lineage>
        <taxon>Eukaryota</taxon>
        <taxon>Metazoa</taxon>
        <taxon>Chordata</taxon>
        <taxon>Craniata</taxon>
        <taxon>Vertebrata</taxon>
        <taxon>Euteleostomi</taxon>
        <taxon>Amphibia</taxon>
        <taxon>Batrachia</taxon>
        <taxon>Anura</taxon>
        <taxon>Neobatrachia</taxon>
        <taxon>Hyloidea</taxon>
        <taxon>Dendrobatidae</taxon>
        <taxon>Dendrobatinae</taxon>
        <taxon>Ranitomeya</taxon>
    </lineage>
</organism>
<evidence type="ECO:0000313" key="9">
    <source>
        <dbReference type="EMBL" id="CAJ0961253.1"/>
    </source>
</evidence>
<evidence type="ECO:0000256" key="7">
    <source>
        <dbReference type="ARBA" id="ARBA00023136"/>
    </source>
</evidence>
<protein>
    <recommendedName>
        <fullName evidence="8">3CxxC-type domain-containing protein</fullName>
    </recommendedName>
</protein>
<evidence type="ECO:0000256" key="4">
    <source>
        <dbReference type="ARBA" id="ARBA00022771"/>
    </source>
</evidence>
<evidence type="ECO:0000256" key="2">
    <source>
        <dbReference type="ARBA" id="ARBA00022692"/>
    </source>
</evidence>
<evidence type="ECO:0000256" key="1">
    <source>
        <dbReference type="ARBA" id="ARBA00004167"/>
    </source>
</evidence>
<keyword evidence="2" id="KW-0812">Transmembrane</keyword>
<evidence type="ECO:0000256" key="3">
    <source>
        <dbReference type="ARBA" id="ARBA00022723"/>
    </source>
</evidence>
<reference evidence="9" key="1">
    <citation type="submission" date="2023-07" db="EMBL/GenBank/DDBJ databases">
        <authorList>
            <person name="Stuckert A."/>
        </authorList>
    </citation>
    <scope>NUCLEOTIDE SEQUENCE</scope>
</reference>
<sequence>MKIFRQRCRRCNVSTFEEPDISQENSKRIIINLVSKILSKIYKWKPTRPPLEPEVYSDHIEGPHEKKYARLI</sequence>
<comment type="caution">
    <text evidence="9">The sequence shown here is derived from an EMBL/GenBank/DDBJ whole genome shotgun (WGS) entry which is preliminary data.</text>
</comment>
<keyword evidence="6" id="KW-1133">Transmembrane helix</keyword>
<keyword evidence="7" id="KW-0472">Membrane</keyword>
<dbReference type="PANTHER" id="PTHR14402">
    <property type="entry name" value="RECEPTOR TRANSPORTING PROTEIN"/>
    <property type="match status" value="1"/>
</dbReference>
<accession>A0ABN9MB18</accession>
<name>A0ABN9MB18_9NEOB</name>
<proteinExistence type="predicted"/>
<comment type="subcellular location">
    <subcellularLocation>
        <location evidence="1">Membrane</location>
        <topology evidence="1">Single-pass membrane protein</topology>
    </subcellularLocation>
</comment>
<dbReference type="SMART" id="SM01328">
    <property type="entry name" value="zf-3CxxC"/>
    <property type="match status" value="1"/>
</dbReference>
<keyword evidence="5" id="KW-0862">Zinc</keyword>